<dbReference type="OrthoDB" id="431429at2759"/>
<organism evidence="2 3">
    <name type="scientific">Polarella glacialis</name>
    <name type="common">Dinoflagellate</name>
    <dbReference type="NCBI Taxonomy" id="89957"/>
    <lineage>
        <taxon>Eukaryota</taxon>
        <taxon>Sar</taxon>
        <taxon>Alveolata</taxon>
        <taxon>Dinophyceae</taxon>
        <taxon>Suessiales</taxon>
        <taxon>Suessiaceae</taxon>
        <taxon>Polarella</taxon>
    </lineage>
</organism>
<dbReference type="PANTHER" id="PTHR13132:SF29">
    <property type="entry name" value="ALPHA-(1,6)-FUCOSYLTRANSFERASE"/>
    <property type="match status" value="1"/>
</dbReference>
<name>A0A813E2S2_POLGL</name>
<protein>
    <submittedName>
        <fullName evidence="2">Uncharacterized protein</fullName>
    </submittedName>
</protein>
<accession>A0A813E2S2</accession>
<dbReference type="Gene3D" id="3.40.50.11350">
    <property type="match status" value="1"/>
</dbReference>
<feature type="region of interest" description="Disordered" evidence="1">
    <location>
        <begin position="153"/>
        <end position="177"/>
    </location>
</feature>
<evidence type="ECO:0000313" key="2">
    <source>
        <dbReference type="EMBL" id="CAE8593023.1"/>
    </source>
</evidence>
<reference evidence="2" key="1">
    <citation type="submission" date="2021-02" db="EMBL/GenBank/DDBJ databases">
        <authorList>
            <person name="Dougan E. K."/>
            <person name="Rhodes N."/>
            <person name="Thang M."/>
            <person name="Chan C."/>
        </authorList>
    </citation>
    <scope>NUCLEOTIDE SEQUENCE</scope>
</reference>
<dbReference type="EMBL" id="CAJNNV010006058">
    <property type="protein sequence ID" value="CAE8593023.1"/>
    <property type="molecule type" value="Genomic_DNA"/>
</dbReference>
<dbReference type="GO" id="GO:0006487">
    <property type="term" value="P:protein N-linked glycosylation"/>
    <property type="evidence" value="ECO:0007669"/>
    <property type="project" value="TreeGrafter"/>
</dbReference>
<dbReference type="AlphaFoldDB" id="A0A813E2S2"/>
<keyword evidence="3" id="KW-1185">Reference proteome</keyword>
<proteinExistence type="predicted"/>
<dbReference type="GO" id="GO:0046921">
    <property type="term" value="F:alpha-(1-&gt;6)-fucosyltransferase activity"/>
    <property type="evidence" value="ECO:0007669"/>
    <property type="project" value="TreeGrafter"/>
</dbReference>
<evidence type="ECO:0000313" key="3">
    <source>
        <dbReference type="Proteomes" id="UP000654075"/>
    </source>
</evidence>
<dbReference type="PANTHER" id="PTHR13132">
    <property type="entry name" value="ALPHA- 1,6 -FUCOSYLTRANSFERASE"/>
    <property type="match status" value="1"/>
</dbReference>
<dbReference type="Proteomes" id="UP000654075">
    <property type="component" value="Unassembled WGS sequence"/>
</dbReference>
<comment type="caution">
    <text evidence="2">The sequence shown here is derived from an EMBL/GenBank/DDBJ whole genome shotgun (WGS) entry which is preliminary data.</text>
</comment>
<evidence type="ECO:0000256" key="1">
    <source>
        <dbReference type="SAM" id="MobiDB-lite"/>
    </source>
</evidence>
<gene>
    <name evidence="2" type="ORF">PGLA1383_LOCUS11638</name>
</gene>
<sequence length="802" mass="86829">MLSWCGSPPGSVPRLADVSAFGLAVPSKTALVTAVLSPAELPVFRSWRCHARRLKLPFAAVSGHVAAHAAVCQAIDSSREETSALVPGEAASGSRSRLWLLARLLEGWPRGWSALFVGIETVLLHPWPGQVILDSAGSDLVLLQAAASRSGSTRSRWQVGGPKQAKKKGQLQQHRRDQQLLPRQLTEQRPYCISGNLSSLHGLRSQAVAFSALWLQPSLAIQELLADAVALLQSKDLPPLLGTGAALEEAMALLHMIVHNLCPEEKHPIELRVVAQSVPGAMLDYGMQIFEPAAQSRAMRKAGHWASAEEHDFSEIVGSWDLVYSNGFRTTYNIFPSGEVYAKGTDGNSSSRVQVLEAGRFRFHIAGGLYRAGKWERLRLRGGPGRMELEHWSPGQGSRLLAVARGFRRSSPGRVSSNSNSGGASCGCPGNSFWCAARASCRPDGESCSLQATSPAPGFNERQVLLPPRRSLRLYGLRNSGKDSLEVELGPGGGLGSKLQMAVAKAASAMRSGRPFHFVGHLGRYSNNSACLQMLGEDVFRHSSWGCLFQSEMPFLRASTSGRRALRLWPPQRRLPQAPVLQAALWRPSPAIQRIFEELAQGIGFDARKPLLAVHIRRGDKITNIYNKYHPAEAYVGEVLKVARSLGLCAIKDVGCQLFVASDDAEARIQVDAALKALNALDSDSQGAVQLEVIGVAGSETQRRSAVGVEMATAIPADEIALKMTAEVMFDIEMISRATVVVGTLASQITRLGCSVGTAYGTLRAAVALDFELLPDMKDLFKQWGIRVDDVKWQAPSYRVGR</sequence>